<dbReference type="RefSeq" id="WP_274353583.1">
    <property type="nucleotide sequence ID" value="NZ_JAQZSM010000021.1"/>
</dbReference>
<proteinExistence type="predicted"/>
<organism evidence="1 2">
    <name type="scientific">Roseinatronobacter alkalisoli</name>
    <dbReference type="NCBI Taxonomy" id="3028235"/>
    <lineage>
        <taxon>Bacteria</taxon>
        <taxon>Pseudomonadati</taxon>
        <taxon>Pseudomonadota</taxon>
        <taxon>Alphaproteobacteria</taxon>
        <taxon>Rhodobacterales</taxon>
        <taxon>Paracoccaceae</taxon>
        <taxon>Roseinatronobacter</taxon>
    </lineage>
</organism>
<dbReference type="EMBL" id="JAQZSM010000021">
    <property type="protein sequence ID" value="MDD7972909.1"/>
    <property type="molecule type" value="Genomic_DNA"/>
</dbReference>
<accession>A0ABT5TCT0</accession>
<reference evidence="1" key="1">
    <citation type="submission" date="2023-02" db="EMBL/GenBank/DDBJ databases">
        <title>Description of Roseinatronobacter alkalisoli sp. nov., an alkaliphilic bacerium isolated from soda soil.</title>
        <authorList>
            <person name="Wei W."/>
        </authorList>
    </citation>
    <scope>NUCLEOTIDE SEQUENCE</scope>
    <source>
        <strain evidence="1">HJB301</strain>
    </source>
</reference>
<dbReference type="InterPro" id="IPR036890">
    <property type="entry name" value="HATPase_C_sf"/>
</dbReference>
<dbReference type="Gene3D" id="3.30.565.10">
    <property type="entry name" value="Histidine kinase-like ATPase, C-terminal domain"/>
    <property type="match status" value="1"/>
</dbReference>
<evidence type="ECO:0000313" key="2">
    <source>
        <dbReference type="Proteomes" id="UP001431784"/>
    </source>
</evidence>
<comment type="caution">
    <text evidence="1">The sequence shown here is derived from an EMBL/GenBank/DDBJ whole genome shotgun (WGS) entry which is preliminary data.</text>
</comment>
<gene>
    <name evidence="1" type="ORF">PUT78_17590</name>
</gene>
<keyword evidence="2" id="KW-1185">Reference proteome</keyword>
<evidence type="ECO:0008006" key="3">
    <source>
        <dbReference type="Google" id="ProtNLM"/>
    </source>
</evidence>
<name>A0ABT5TCT0_9RHOB</name>
<sequence length="77" mass="8520">MNNVQEVPFRVSARTARLIGRENVATAESAISELVKNSYDADASFCIVRISPTYTGVPEKISKDEFDRLSGWGVDCH</sequence>
<dbReference type="SUPFAM" id="SSF55874">
    <property type="entry name" value="ATPase domain of HSP90 chaperone/DNA topoisomerase II/histidine kinase"/>
    <property type="match status" value="1"/>
</dbReference>
<dbReference type="Proteomes" id="UP001431784">
    <property type="component" value="Unassembled WGS sequence"/>
</dbReference>
<protein>
    <recommendedName>
        <fullName evidence="3">ATP-binding protein</fullName>
    </recommendedName>
</protein>
<evidence type="ECO:0000313" key="1">
    <source>
        <dbReference type="EMBL" id="MDD7972909.1"/>
    </source>
</evidence>